<comment type="subcellular location">
    <subcellularLocation>
        <location evidence="1 6">Secreted</location>
    </subcellularLocation>
</comment>
<reference evidence="7 8" key="1">
    <citation type="submission" date="2023-10" db="EMBL/GenBank/DDBJ databases">
        <title>Genome-Wide Identification Analysis in wild type Solanum Pinnatisectum Reveals Some Genes Defensing Phytophthora Infestans.</title>
        <authorList>
            <person name="Sun C."/>
        </authorList>
    </citation>
    <scope>NUCLEOTIDE SEQUENCE [LARGE SCALE GENOMIC DNA]</scope>
    <source>
        <strain evidence="7">LQN</strain>
        <tissue evidence="7">Leaf</tissue>
    </source>
</reference>
<dbReference type="Proteomes" id="UP001311915">
    <property type="component" value="Unassembled WGS sequence"/>
</dbReference>
<evidence type="ECO:0000313" key="8">
    <source>
        <dbReference type="Proteomes" id="UP001311915"/>
    </source>
</evidence>
<comment type="similarity">
    <text evidence="2 6">Belongs to the plant self-incompatibility (S1) protein family.</text>
</comment>
<keyword evidence="3 6" id="KW-0713">Self-incompatibility</keyword>
<dbReference type="EMBL" id="JAWPEI010000003">
    <property type="protein sequence ID" value="KAK4732859.1"/>
    <property type="molecule type" value="Genomic_DNA"/>
</dbReference>
<sequence length="142" mass="16719">MDYSQIKTILLLCIFLFFCFPQAKGSRKYTICVYNSLPVESPDKLRVHCFSKDDDIGFHVLSPYEDINWSFQINHWIFARTTFFCSFWWGKKAQAFIVFDDENICISDSQLPQATDYCQWTAQEDGIYLSGEQGYGYKYSSW</sequence>
<dbReference type="InterPro" id="IPR010264">
    <property type="entry name" value="Self-incomp_S1"/>
</dbReference>
<gene>
    <name evidence="7" type="ORF">R3W88_025847</name>
</gene>
<keyword evidence="5 6" id="KW-0732">Signal</keyword>
<evidence type="ECO:0000256" key="4">
    <source>
        <dbReference type="ARBA" id="ARBA00022525"/>
    </source>
</evidence>
<evidence type="ECO:0000256" key="2">
    <source>
        <dbReference type="ARBA" id="ARBA00005581"/>
    </source>
</evidence>
<dbReference type="AlphaFoldDB" id="A0AAV9M7K3"/>
<evidence type="ECO:0000256" key="1">
    <source>
        <dbReference type="ARBA" id="ARBA00004613"/>
    </source>
</evidence>
<dbReference type="GO" id="GO:0005576">
    <property type="term" value="C:extracellular region"/>
    <property type="evidence" value="ECO:0007669"/>
    <property type="project" value="UniProtKB-SubCell"/>
</dbReference>
<dbReference type="PANTHER" id="PTHR31232">
    <property type="match status" value="1"/>
</dbReference>
<evidence type="ECO:0000313" key="7">
    <source>
        <dbReference type="EMBL" id="KAK4732859.1"/>
    </source>
</evidence>
<proteinExistence type="inferred from homology"/>
<protein>
    <recommendedName>
        <fullName evidence="6">S-protein homolog</fullName>
    </recommendedName>
</protein>
<comment type="caution">
    <text evidence="7">The sequence shown here is derived from an EMBL/GenBank/DDBJ whole genome shotgun (WGS) entry which is preliminary data.</text>
</comment>
<dbReference type="Pfam" id="PF05938">
    <property type="entry name" value="Self-incomp_S1"/>
    <property type="match status" value="1"/>
</dbReference>
<evidence type="ECO:0000256" key="3">
    <source>
        <dbReference type="ARBA" id="ARBA00022471"/>
    </source>
</evidence>
<organism evidence="7 8">
    <name type="scientific">Solanum pinnatisectum</name>
    <name type="common">tansyleaf nightshade</name>
    <dbReference type="NCBI Taxonomy" id="50273"/>
    <lineage>
        <taxon>Eukaryota</taxon>
        <taxon>Viridiplantae</taxon>
        <taxon>Streptophyta</taxon>
        <taxon>Embryophyta</taxon>
        <taxon>Tracheophyta</taxon>
        <taxon>Spermatophyta</taxon>
        <taxon>Magnoliopsida</taxon>
        <taxon>eudicotyledons</taxon>
        <taxon>Gunneridae</taxon>
        <taxon>Pentapetalae</taxon>
        <taxon>asterids</taxon>
        <taxon>lamiids</taxon>
        <taxon>Solanales</taxon>
        <taxon>Solanaceae</taxon>
        <taxon>Solanoideae</taxon>
        <taxon>Solaneae</taxon>
        <taxon>Solanum</taxon>
    </lineage>
</organism>
<name>A0AAV9M7K3_9SOLN</name>
<feature type="signal peptide" evidence="6">
    <location>
        <begin position="1"/>
        <end position="25"/>
    </location>
</feature>
<evidence type="ECO:0000256" key="5">
    <source>
        <dbReference type="ARBA" id="ARBA00022729"/>
    </source>
</evidence>
<dbReference type="PANTHER" id="PTHR31232:SF42">
    <property type="entry name" value="S-PROTEIN HOMOLOG"/>
    <property type="match status" value="1"/>
</dbReference>
<keyword evidence="8" id="KW-1185">Reference proteome</keyword>
<dbReference type="GO" id="GO:0060320">
    <property type="term" value="P:rejection of self pollen"/>
    <property type="evidence" value="ECO:0007669"/>
    <property type="project" value="UniProtKB-KW"/>
</dbReference>
<feature type="chain" id="PRO_5043111179" description="S-protein homolog" evidence="6">
    <location>
        <begin position="26"/>
        <end position="142"/>
    </location>
</feature>
<keyword evidence="4 6" id="KW-0964">Secreted</keyword>
<evidence type="ECO:0000256" key="6">
    <source>
        <dbReference type="RuleBase" id="RU367044"/>
    </source>
</evidence>
<accession>A0AAV9M7K3</accession>